<feature type="transmembrane region" description="Helical" evidence="1">
    <location>
        <begin position="121"/>
        <end position="140"/>
    </location>
</feature>
<feature type="transmembrane region" description="Helical" evidence="1">
    <location>
        <begin position="318"/>
        <end position="340"/>
    </location>
</feature>
<accession>A0AA39XLM9</accession>
<feature type="transmembrane region" description="Helical" evidence="1">
    <location>
        <begin position="284"/>
        <end position="306"/>
    </location>
</feature>
<sequence>MALGALPTVFAVLSGVGFFLLWGNMSLNGGSIAMFKSAWTGVFPDGTTLQNNHSGSPYADFGLNVLIAFFASASRLGDVDAGPFLILLDLTTCLLVINMAVLVESRRRTGFWMKSPAIWQYLWNCGGVAVFLPLWSLGFVKQRALAPSSLLSIPEAQALPLTALISPILEAPLFYATYTAAGSLASQKGVILFFLGPPLFSLFQTIVASTINALSIKPFGSGSSPIKTAYWITAIISSAAHVATVAWAATSTDPALNLGRVYFPHGDAVKADDPNMLTEAAHLFLQWDFVIINATVLILGAHLLGSKSGDKAASSNKGSVATLVGLTAVFGPGAGLAYALNAEEDELEYHSKRL</sequence>
<feature type="transmembrane region" description="Helical" evidence="1">
    <location>
        <begin position="161"/>
        <end position="178"/>
    </location>
</feature>
<keyword evidence="1" id="KW-0472">Membrane</keyword>
<gene>
    <name evidence="2" type="ORF">B0T17DRAFT_503360</name>
</gene>
<organism evidence="2 3">
    <name type="scientific">Bombardia bombarda</name>
    <dbReference type="NCBI Taxonomy" id="252184"/>
    <lineage>
        <taxon>Eukaryota</taxon>
        <taxon>Fungi</taxon>
        <taxon>Dikarya</taxon>
        <taxon>Ascomycota</taxon>
        <taxon>Pezizomycotina</taxon>
        <taxon>Sordariomycetes</taxon>
        <taxon>Sordariomycetidae</taxon>
        <taxon>Sordariales</taxon>
        <taxon>Lasiosphaeriaceae</taxon>
        <taxon>Bombardia</taxon>
    </lineage>
</organism>
<keyword evidence="1" id="KW-0812">Transmembrane</keyword>
<name>A0AA39XLM9_9PEZI</name>
<keyword evidence="3" id="KW-1185">Reference proteome</keyword>
<proteinExistence type="predicted"/>
<comment type="caution">
    <text evidence="2">The sequence shown here is derived from an EMBL/GenBank/DDBJ whole genome shotgun (WGS) entry which is preliminary data.</text>
</comment>
<dbReference type="Proteomes" id="UP001174934">
    <property type="component" value="Unassembled WGS sequence"/>
</dbReference>
<evidence type="ECO:0000313" key="2">
    <source>
        <dbReference type="EMBL" id="KAK0635861.1"/>
    </source>
</evidence>
<feature type="transmembrane region" description="Helical" evidence="1">
    <location>
        <begin position="81"/>
        <end position="101"/>
    </location>
</feature>
<dbReference type="AlphaFoldDB" id="A0AA39XLM9"/>
<reference evidence="2" key="1">
    <citation type="submission" date="2023-06" db="EMBL/GenBank/DDBJ databases">
        <title>Genome-scale phylogeny and comparative genomics of the fungal order Sordariales.</title>
        <authorList>
            <consortium name="Lawrence Berkeley National Laboratory"/>
            <person name="Hensen N."/>
            <person name="Bonometti L."/>
            <person name="Westerberg I."/>
            <person name="Brannstrom I.O."/>
            <person name="Guillou S."/>
            <person name="Cros-Aarteil S."/>
            <person name="Calhoun S."/>
            <person name="Haridas S."/>
            <person name="Kuo A."/>
            <person name="Mondo S."/>
            <person name="Pangilinan J."/>
            <person name="Riley R."/>
            <person name="LaButti K."/>
            <person name="Andreopoulos B."/>
            <person name="Lipzen A."/>
            <person name="Chen C."/>
            <person name="Yanf M."/>
            <person name="Daum C."/>
            <person name="Ng V."/>
            <person name="Clum A."/>
            <person name="Steindorff A."/>
            <person name="Ohm R."/>
            <person name="Martin F."/>
            <person name="Silar P."/>
            <person name="Natvig D."/>
            <person name="Lalanne C."/>
            <person name="Gautier V."/>
            <person name="Ament-velasquez S.L."/>
            <person name="Kruys A."/>
            <person name="Hutchinson M.I."/>
            <person name="Powell A.J."/>
            <person name="Barry K."/>
            <person name="Miller A.N."/>
            <person name="Grigoriev I.V."/>
            <person name="Debuchy R."/>
            <person name="Gladieux P."/>
            <person name="Thoren M.H."/>
            <person name="Johannesson H."/>
        </authorList>
    </citation>
    <scope>NUCLEOTIDE SEQUENCE</scope>
    <source>
        <strain evidence="2">SMH3391-2</strain>
    </source>
</reference>
<dbReference type="EMBL" id="JAULSR010000001">
    <property type="protein sequence ID" value="KAK0635861.1"/>
    <property type="molecule type" value="Genomic_DNA"/>
</dbReference>
<protein>
    <submittedName>
        <fullName evidence="2">Uncharacterized protein</fullName>
    </submittedName>
</protein>
<evidence type="ECO:0000256" key="1">
    <source>
        <dbReference type="SAM" id="Phobius"/>
    </source>
</evidence>
<feature type="transmembrane region" description="Helical" evidence="1">
    <location>
        <begin position="228"/>
        <end position="249"/>
    </location>
</feature>
<feature type="transmembrane region" description="Helical" evidence="1">
    <location>
        <begin position="190"/>
        <end position="216"/>
    </location>
</feature>
<evidence type="ECO:0000313" key="3">
    <source>
        <dbReference type="Proteomes" id="UP001174934"/>
    </source>
</evidence>
<keyword evidence="1" id="KW-1133">Transmembrane helix</keyword>